<dbReference type="Proteomes" id="UP001140091">
    <property type="component" value="Unassembled WGS sequence"/>
</dbReference>
<dbReference type="SUPFAM" id="SSF53067">
    <property type="entry name" value="Actin-like ATPase domain"/>
    <property type="match status" value="2"/>
</dbReference>
<protein>
    <submittedName>
        <fullName evidence="1">Uncharacterized protein</fullName>
    </submittedName>
</protein>
<organism evidence="1 2">
    <name type="scientific">Candolleomyces eurysporus</name>
    <dbReference type="NCBI Taxonomy" id="2828524"/>
    <lineage>
        <taxon>Eukaryota</taxon>
        <taxon>Fungi</taxon>
        <taxon>Dikarya</taxon>
        <taxon>Basidiomycota</taxon>
        <taxon>Agaricomycotina</taxon>
        <taxon>Agaricomycetes</taxon>
        <taxon>Agaricomycetidae</taxon>
        <taxon>Agaricales</taxon>
        <taxon>Agaricineae</taxon>
        <taxon>Psathyrellaceae</taxon>
        <taxon>Candolleomyces</taxon>
    </lineage>
</organism>
<dbReference type="Gene3D" id="3.30.420.40">
    <property type="match status" value="2"/>
</dbReference>
<dbReference type="Gene3D" id="3.90.640.10">
    <property type="entry name" value="Actin, Chain A, domain 4"/>
    <property type="match status" value="1"/>
</dbReference>
<sequence length="757" mass="84779">MSEPRRPYEGSRRKLVLAFDIGTTYSGVSYTVLDPKNVPEIKGVTRFPAHEQITGASKIPTIIYYDAAGKVCAVGAEAMREGIFEQAEDEGWLKTEWFKLHIRPKTDASKQIATQIPPLPLNKTVIDVMADFLAYLFECAATFIQDTHANGRDLWDSVKNEIDFVLSHPNGWEGFQQSQMREAIVKARLIPDTNKGHARVSFVTEGEASLHFSIENGLPPKALEKGEGIAIVDAGGGTIDISAYSRYSGGSGEPTTFKEVAPPQCHFHGSVFVSIHARMFLEKYLAESDFIDDLDHIVRCFDKTTKIRFSNASQVQYVKFGSTRDNDPSCNVRFGQLKLSGEDVASFFESSVNCVVNAVKEQKKMSHKPISHIVLVGGFAASDWLFNKVEDGLRAEGVTVIRPENHVNKAVSDGAISFYLDHHVTTRVSKFTYGQFRTTFYDHTDPEHRKRSHRSYRCASGETLVPDFFAIILPKNTQVQEGKEFRQGFGLRSEQKSDIQKVTSTVWAYRGNKATPKWKDDEPSKFTKLCTVEMDLSHIPLVPRSKLNGATGTYYYLGYDLILFFSSVELRAQISWEENCTLTIIHAMKATSLALFLVYLTFALALSNKEKENPLAGQRRNELLKKLGLRPEARQPAQAGGVNLNGDLKMIAGPLGNDIGPYSKNFHLPRYTQFSSIPGAGPNHDKLQAYLYETSIFSHSPDGGEIEVQWVNTNGQYTNTEIALMDGRIYYTGDISAFRSYTNMKVDHIAFKWYPAH</sequence>
<proteinExistence type="predicted"/>
<feature type="non-terminal residue" evidence="1">
    <location>
        <position position="1"/>
    </location>
</feature>
<dbReference type="EMBL" id="JANBPK010001504">
    <property type="protein sequence ID" value="KAJ2922235.1"/>
    <property type="molecule type" value="Genomic_DNA"/>
</dbReference>
<dbReference type="PANTHER" id="PTHR14187:SF5">
    <property type="entry name" value="HEAT SHOCK 70 KDA PROTEIN 12A"/>
    <property type="match status" value="1"/>
</dbReference>
<reference evidence="1" key="1">
    <citation type="submission" date="2022-06" db="EMBL/GenBank/DDBJ databases">
        <title>Genome Sequence of Candolleomyces eurysporus.</title>
        <authorList>
            <person name="Buettner E."/>
        </authorList>
    </citation>
    <scope>NUCLEOTIDE SEQUENCE</scope>
    <source>
        <strain evidence="1">VTCC 930004</strain>
    </source>
</reference>
<dbReference type="InterPro" id="IPR043129">
    <property type="entry name" value="ATPase_NBD"/>
</dbReference>
<name>A0A9W8M810_9AGAR</name>
<dbReference type="CDD" id="cd10170">
    <property type="entry name" value="ASKHA_NBD_HSP70"/>
    <property type="match status" value="1"/>
</dbReference>
<dbReference type="OrthoDB" id="2963168at2759"/>
<dbReference type="AlphaFoldDB" id="A0A9W8M810"/>
<gene>
    <name evidence="1" type="ORF">H1R20_g14868</name>
</gene>
<keyword evidence="2" id="KW-1185">Reference proteome</keyword>
<comment type="caution">
    <text evidence="1">The sequence shown here is derived from an EMBL/GenBank/DDBJ whole genome shotgun (WGS) entry which is preliminary data.</text>
</comment>
<evidence type="ECO:0000313" key="1">
    <source>
        <dbReference type="EMBL" id="KAJ2922235.1"/>
    </source>
</evidence>
<dbReference type="PANTHER" id="PTHR14187">
    <property type="entry name" value="ALPHA KINASE/ELONGATION FACTOR 2 KINASE"/>
    <property type="match status" value="1"/>
</dbReference>
<evidence type="ECO:0000313" key="2">
    <source>
        <dbReference type="Proteomes" id="UP001140091"/>
    </source>
</evidence>
<accession>A0A9W8M810</accession>